<evidence type="ECO:0000313" key="2">
    <source>
        <dbReference type="EMBL" id="MBW5425578.1"/>
    </source>
</evidence>
<gene>
    <name evidence="2" type="ORF">GKQ77_29150</name>
</gene>
<reference evidence="2 3" key="1">
    <citation type="submission" date="2019-11" db="EMBL/GenBank/DDBJ databases">
        <authorList>
            <person name="Ay H."/>
        </authorList>
    </citation>
    <scope>NUCLEOTIDE SEQUENCE [LARGE SCALE GENOMIC DNA]</scope>
    <source>
        <strain evidence="2 3">BG9H</strain>
    </source>
</reference>
<organism evidence="2 3">
    <name type="scientific">Streptomyces anatolicus</name>
    <dbReference type="NCBI Taxonomy" id="2675858"/>
    <lineage>
        <taxon>Bacteria</taxon>
        <taxon>Bacillati</taxon>
        <taxon>Actinomycetota</taxon>
        <taxon>Actinomycetes</taxon>
        <taxon>Kitasatosporales</taxon>
        <taxon>Streptomycetaceae</taxon>
        <taxon>Streptomyces</taxon>
    </lineage>
</organism>
<accession>A0ABS6YW29</accession>
<keyword evidence="3" id="KW-1185">Reference proteome</keyword>
<dbReference type="EMBL" id="WMBF01000549">
    <property type="protein sequence ID" value="MBW5425578.1"/>
    <property type="molecule type" value="Genomic_DNA"/>
</dbReference>
<proteinExistence type="predicted"/>
<dbReference type="Proteomes" id="UP001197114">
    <property type="component" value="Unassembled WGS sequence"/>
</dbReference>
<sequence length="141" mass="14784">MRIALTLGAACATAVLTVGTAATATASSPASAASPANNDGGVVWGTVVSGPDLKVRDQPTPRGEIVAKLPHGTQDRVECVTHGTAVHGDPHWYWLTGVRGWVSAVYVDTGGRSVPSCTSADPCPQWRDRDCHHDPCAYRDH</sequence>
<keyword evidence="1" id="KW-0732">Signal</keyword>
<protein>
    <submittedName>
        <fullName evidence="2">SH3 domain-containing protein</fullName>
    </submittedName>
</protein>
<comment type="caution">
    <text evidence="2">The sequence shown here is derived from an EMBL/GenBank/DDBJ whole genome shotgun (WGS) entry which is preliminary data.</text>
</comment>
<evidence type="ECO:0000256" key="1">
    <source>
        <dbReference type="SAM" id="SignalP"/>
    </source>
</evidence>
<dbReference type="Gene3D" id="2.30.30.40">
    <property type="entry name" value="SH3 Domains"/>
    <property type="match status" value="1"/>
</dbReference>
<name>A0ABS6YW29_9ACTN</name>
<feature type="signal peptide" evidence="1">
    <location>
        <begin position="1"/>
        <end position="32"/>
    </location>
</feature>
<feature type="chain" id="PRO_5045252271" evidence="1">
    <location>
        <begin position="33"/>
        <end position="141"/>
    </location>
</feature>
<evidence type="ECO:0000313" key="3">
    <source>
        <dbReference type="Proteomes" id="UP001197114"/>
    </source>
</evidence>
<dbReference type="RefSeq" id="WP_219692133.1">
    <property type="nucleotide sequence ID" value="NZ_WMBF01000549.1"/>
</dbReference>